<evidence type="ECO:0000256" key="2">
    <source>
        <dbReference type="ARBA" id="ARBA00023264"/>
    </source>
</evidence>
<dbReference type="Pfam" id="PF01633">
    <property type="entry name" value="Choline_kinase"/>
    <property type="match status" value="1"/>
</dbReference>
<accession>A0ABN7NND6</accession>
<keyword evidence="1" id="KW-0444">Lipid biosynthesis</keyword>
<name>A0ABN7NND6_TIMPD</name>
<dbReference type="Proteomes" id="UP001153148">
    <property type="component" value="Unassembled WGS sequence"/>
</dbReference>
<evidence type="ECO:0000256" key="1">
    <source>
        <dbReference type="ARBA" id="ARBA00023209"/>
    </source>
</evidence>
<evidence type="ECO:0000256" key="3">
    <source>
        <dbReference type="ARBA" id="ARBA00038211"/>
    </source>
</evidence>
<dbReference type="SUPFAM" id="SSF56112">
    <property type="entry name" value="Protein kinase-like (PK-like)"/>
    <property type="match status" value="1"/>
</dbReference>
<sequence>MISRGGTTLTDSWYIVKEVTELNAVQSTVDRIYHGSSNILTFLRSYLHHTCKEQPQSNLHQNHSLMQEQEAKLLKEVHSFTLASHLFWGLWAIVNARHSRISFGYWDYALERLESYFNIKNEMVLKSNSSLLLTDHKVPDVMRAIQKKEG</sequence>
<keyword evidence="5" id="KW-1185">Reference proteome</keyword>
<evidence type="ECO:0008006" key="6">
    <source>
        <dbReference type="Google" id="ProtNLM"/>
    </source>
</evidence>
<gene>
    <name evidence="4" type="ORF">TPAB3V08_LOCUS3075</name>
</gene>
<reference evidence="4" key="1">
    <citation type="submission" date="2021-03" db="EMBL/GenBank/DDBJ databases">
        <authorList>
            <person name="Tran Van P."/>
        </authorList>
    </citation>
    <scope>NUCLEOTIDE SEQUENCE</scope>
</reference>
<proteinExistence type="inferred from homology"/>
<protein>
    <recommendedName>
        <fullName evidence="6">Choline kinase</fullName>
    </recommendedName>
</protein>
<dbReference type="InterPro" id="IPR011009">
    <property type="entry name" value="Kinase-like_dom_sf"/>
</dbReference>
<dbReference type="PANTHER" id="PTHR22603">
    <property type="entry name" value="CHOLINE/ETHANOALAMINE KINASE"/>
    <property type="match status" value="1"/>
</dbReference>
<dbReference type="Gene3D" id="3.90.1200.10">
    <property type="match status" value="1"/>
</dbReference>
<keyword evidence="1" id="KW-0594">Phospholipid biosynthesis</keyword>
<keyword evidence="2" id="KW-1208">Phospholipid metabolism</keyword>
<evidence type="ECO:0000313" key="4">
    <source>
        <dbReference type="EMBL" id="CAG2056078.1"/>
    </source>
</evidence>
<dbReference type="EMBL" id="CAJPIN010003339">
    <property type="protein sequence ID" value="CAG2056078.1"/>
    <property type="molecule type" value="Genomic_DNA"/>
</dbReference>
<comment type="caution">
    <text evidence="4">The sequence shown here is derived from an EMBL/GenBank/DDBJ whole genome shotgun (WGS) entry which is preliminary data.</text>
</comment>
<evidence type="ECO:0000313" key="5">
    <source>
        <dbReference type="Proteomes" id="UP001153148"/>
    </source>
</evidence>
<dbReference type="PANTHER" id="PTHR22603:SF93">
    <property type="entry name" value="RE24176P"/>
    <property type="match status" value="1"/>
</dbReference>
<comment type="similarity">
    <text evidence="3">Belongs to the choline/ethanolamine kinase family.</text>
</comment>
<keyword evidence="1" id="KW-0443">Lipid metabolism</keyword>
<organism evidence="4 5">
    <name type="scientific">Timema podura</name>
    <name type="common">Walking stick</name>
    <dbReference type="NCBI Taxonomy" id="61482"/>
    <lineage>
        <taxon>Eukaryota</taxon>
        <taxon>Metazoa</taxon>
        <taxon>Ecdysozoa</taxon>
        <taxon>Arthropoda</taxon>
        <taxon>Hexapoda</taxon>
        <taxon>Insecta</taxon>
        <taxon>Pterygota</taxon>
        <taxon>Neoptera</taxon>
        <taxon>Polyneoptera</taxon>
        <taxon>Phasmatodea</taxon>
        <taxon>Timematodea</taxon>
        <taxon>Timematoidea</taxon>
        <taxon>Timematidae</taxon>
        <taxon>Timema</taxon>
    </lineage>
</organism>